<accession>A0A2P8CCG0</accession>
<evidence type="ECO:0000313" key="2">
    <source>
        <dbReference type="Proteomes" id="UP000240621"/>
    </source>
</evidence>
<organism evidence="1 2">
    <name type="scientific">Prolixibacter denitrificans</name>
    <dbReference type="NCBI Taxonomy" id="1541063"/>
    <lineage>
        <taxon>Bacteria</taxon>
        <taxon>Pseudomonadati</taxon>
        <taxon>Bacteroidota</taxon>
        <taxon>Bacteroidia</taxon>
        <taxon>Marinilabiliales</taxon>
        <taxon>Prolixibacteraceae</taxon>
        <taxon>Prolixibacter</taxon>
    </lineage>
</organism>
<evidence type="ECO:0000313" key="1">
    <source>
        <dbReference type="EMBL" id="PSK82645.1"/>
    </source>
</evidence>
<dbReference type="AlphaFoldDB" id="A0A2P8CCG0"/>
<dbReference type="EMBL" id="PYGC01000005">
    <property type="protein sequence ID" value="PSK82645.1"/>
    <property type="molecule type" value="Genomic_DNA"/>
</dbReference>
<reference evidence="1 2" key="1">
    <citation type="submission" date="2018-03" db="EMBL/GenBank/DDBJ databases">
        <title>Genomic Encyclopedia of Archaeal and Bacterial Type Strains, Phase II (KMG-II): from individual species to whole genera.</title>
        <authorList>
            <person name="Goeker M."/>
        </authorList>
    </citation>
    <scope>NUCLEOTIDE SEQUENCE [LARGE SCALE GENOMIC DNA]</scope>
    <source>
        <strain evidence="1 2">DSM 27267</strain>
    </source>
</reference>
<name>A0A2P8CCG0_9BACT</name>
<gene>
    <name evidence="1" type="ORF">CLV93_10537</name>
</gene>
<proteinExistence type="predicted"/>
<sequence>MNGRIWYVNVWIWYANGNLGAPKTGLTEETENEFMGDFFTLRDQRDLRNVNRTNK</sequence>
<dbReference type="Proteomes" id="UP000240621">
    <property type="component" value="Unassembled WGS sequence"/>
</dbReference>
<protein>
    <submittedName>
        <fullName evidence="1">Uncharacterized protein</fullName>
    </submittedName>
</protein>
<comment type="caution">
    <text evidence="1">The sequence shown here is derived from an EMBL/GenBank/DDBJ whole genome shotgun (WGS) entry which is preliminary data.</text>
</comment>